<gene>
    <name evidence="2" type="ORF">ERS852582_01539</name>
</gene>
<dbReference type="EMBL" id="CYXN01000010">
    <property type="protein sequence ID" value="CUN01242.1"/>
    <property type="molecule type" value="Genomic_DNA"/>
</dbReference>
<feature type="domain" description="MobA/VirD2-like nuclease" evidence="1">
    <location>
        <begin position="29"/>
        <end position="163"/>
    </location>
</feature>
<dbReference type="Proteomes" id="UP000095649">
    <property type="component" value="Unassembled WGS sequence"/>
</dbReference>
<dbReference type="InterPro" id="IPR005094">
    <property type="entry name" value="Endonuclease_MobA/VirD2"/>
</dbReference>
<evidence type="ECO:0000313" key="2">
    <source>
        <dbReference type="EMBL" id="CUN01242.1"/>
    </source>
</evidence>
<organism evidence="2 3">
    <name type="scientific">Faecalibacterium prausnitzii</name>
    <dbReference type="NCBI Taxonomy" id="853"/>
    <lineage>
        <taxon>Bacteria</taxon>
        <taxon>Bacillati</taxon>
        <taxon>Bacillota</taxon>
        <taxon>Clostridia</taxon>
        <taxon>Eubacteriales</taxon>
        <taxon>Oscillospiraceae</taxon>
        <taxon>Faecalibacterium</taxon>
    </lineage>
</organism>
<reference evidence="2 3" key="1">
    <citation type="submission" date="2015-09" db="EMBL/GenBank/DDBJ databases">
        <authorList>
            <consortium name="Pathogen Informatics"/>
        </authorList>
    </citation>
    <scope>NUCLEOTIDE SEQUENCE [LARGE SCALE GENOMIC DNA]</scope>
    <source>
        <strain evidence="2 3">2789STDY5834970</strain>
    </source>
</reference>
<sequence length="463" mass="53408">MALAATRLIPMRKNKGKSIGACLHNHTSYIQNPDKTEQGELVSSYQCSPLTVDEEFLLTKRLYEQTTGRSQKSDVIAYQVRQSFKPGEVTPEEANRIGYEFAERFLKGKHAFIVATHTDRAHIHNHIIYNSTALDGTRKFRDFYFSALAVQRLSDLICLEHQLSVIQKKPYRERQKRILYPPKESNRDKLCTVIDNILLHDKLKDFAAFLDALEQQGYEVKRGKHPSVKGKGQRRFIRFRTLGAGYTEEEIKTVLDGKAEHQPPPKQPLPEKKFGLLVDIPTKMAEGKTSGYKKWATRFNLKEMSKTLLYLQEKKIDSADELRERAAAATERYHTLGDSIKAAEKRMGEIAVLRAHIVNYAKTRDAYAAYRKAGYSKKFLEAHREEIELHKAAKAAFDEADLKKLPKVKDLNVEYSELLSQKKAAYPEYRKAKEEMQELVRAQKNVERFFAEEKQTHETEQVR</sequence>
<evidence type="ECO:0000313" key="3">
    <source>
        <dbReference type="Proteomes" id="UP000095649"/>
    </source>
</evidence>
<protein>
    <submittedName>
        <fullName evidence="2">Relaxase/Mobilisation nuclease domain</fullName>
    </submittedName>
</protein>
<accession>A0A173TEQ2</accession>
<dbReference type="AlphaFoldDB" id="A0A173TEQ2"/>
<name>A0A173TEQ2_9FIRM</name>
<dbReference type="Pfam" id="PF03432">
    <property type="entry name" value="Relaxase"/>
    <property type="match status" value="1"/>
</dbReference>
<evidence type="ECO:0000259" key="1">
    <source>
        <dbReference type="Pfam" id="PF03432"/>
    </source>
</evidence>
<proteinExistence type="predicted"/>